<proteinExistence type="inferred from homology"/>
<dbReference type="InterPro" id="IPR027417">
    <property type="entry name" value="P-loop_NTPase"/>
</dbReference>
<keyword evidence="15" id="KW-1185">Reference proteome</keyword>
<evidence type="ECO:0000256" key="5">
    <source>
        <dbReference type="ARBA" id="ARBA00022741"/>
    </source>
</evidence>
<dbReference type="CDD" id="cd03250">
    <property type="entry name" value="ABCC_MRP_domain1"/>
    <property type="match status" value="1"/>
</dbReference>
<feature type="transmembrane region" description="Helical" evidence="11">
    <location>
        <begin position="834"/>
        <end position="860"/>
    </location>
</feature>
<dbReference type="GO" id="GO:0005886">
    <property type="term" value="C:plasma membrane"/>
    <property type="evidence" value="ECO:0007669"/>
    <property type="project" value="TreeGrafter"/>
</dbReference>
<dbReference type="PANTHER" id="PTHR24223">
    <property type="entry name" value="ATP-BINDING CASSETTE SUB-FAMILY C"/>
    <property type="match status" value="1"/>
</dbReference>
<keyword evidence="5" id="KW-0547">Nucleotide-binding</keyword>
<feature type="domain" description="ABC transmembrane type-1" evidence="13">
    <location>
        <begin position="835"/>
        <end position="1073"/>
    </location>
</feature>
<dbReference type="GO" id="GO:0008559">
    <property type="term" value="F:ABC-type xenobiotic transporter activity"/>
    <property type="evidence" value="ECO:0007669"/>
    <property type="project" value="TreeGrafter"/>
</dbReference>
<comment type="subcellular location">
    <subcellularLocation>
        <location evidence="1">Membrane</location>
        <topology evidence="1">Multi-pass membrane protein</topology>
    </subcellularLocation>
</comment>
<dbReference type="InterPro" id="IPR017871">
    <property type="entry name" value="ABC_transporter-like_CS"/>
</dbReference>
<gene>
    <name evidence="14" type="ORF">Amon01_000308200</name>
</gene>
<comment type="caution">
    <text evidence="14">The sequence shown here is derived from an EMBL/GenBank/DDBJ whole genome shotgun (WGS) entry which is preliminary data.</text>
</comment>
<feature type="compositionally biased region" description="Basic and acidic residues" evidence="10">
    <location>
        <begin position="23"/>
        <end position="33"/>
    </location>
</feature>
<feature type="domain" description="ABC transporter" evidence="12">
    <location>
        <begin position="532"/>
        <end position="758"/>
    </location>
</feature>
<dbReference type="Gene3D" id="3.40.50.300">
    <property type="entry name" value="P-loop containing nucleotide triphosphate hydrolases"/>
    <property type="match status" value="1"/>
</dbReference>
<name>A0A9W7DET2_AMBMO</name>
<sequence length="1073" mass="120317">MELAFSSSFGPSRQMSLSASKSLDIEKESHSDPRINPQKRLLTPFLFDKSVPPIPEDNERAQFPFLQRKRHFLNELFFLWCFPILKVGYRRTLDPNDMYKIQPGSHVDVDTVTNRFYIEFESKKDRYEKKYIKSHNLEDNEETRKFIKSNPDFKYPSTLLLFSLLKSIKKEAILSMVTRTLAEGAGTTNPILIRKLIKIIHKGAVTKQVDKKGYGFAIGIALMVLFQGLMFAANFHLGTFVGSEAKGILTKVLVDKSFKLSREARLKYSPSDITSLLGNDLSKIDMCAPYATIVIALPISVIITISLVGSYLGGAAISGIAFLIVVTILVGSSAKRLIGLRRKANIFTDSRVKYVKEIISSIKIIKFYAWEPAYTKLVIDVRKKETNIFLKIQILRNVLNAVSQTLPSVSALVGFLSMFGQFGGLRSPASIFSSLTLYNILATSISALPFSLSSSIDAWVAFKRVQEYLLADEEVADPNYHVHAFNPKDTAINIKNADFTWNIDDGNAIGETISQLESGKIEKSKEAISQELQVYEASEESINMFPGLKNINLRVQHGEFVIITGLIGSGKSSLLAAMDGNMTRTDGTVDISGKMLLCSVPWIQNASVRDNIYFGQDPDPQLYETVVDVCALQNDFDLLPAGDLTEIGERGVNLSGGQKARINLARAVYKVVSSPEYNIILLDDVLSAVDAKVGKHILEKCFLGVLKGKTVVLATHQLSLIRSAADKIVFLNGDGTLNIGTQSELIDNNAGFSNLMAYQQEKANKHTEEEALEEAEDEEEQERKLIHKQTTIASTHKQDIGKLIQAEKRETNSIDKHVYHEYLKAGCKKWGVPFLVMSLFLSITLTTFCMLFANVILTFWSQRRFKGKSDGFYIGLYVMFTCLFIVFTTWQFCTIVFICNNASKNLNIKALKRIMHAPMSFFDTTPAGRILNRFTKDTDSLDNEIAEQVRMFTFGAANLIGVFILCIIYLPYFAIFVPFILGFNICCFMYYQASGVETKRLEGIQRSLVYSNFDEVLSGSDTIKSYGEVEQFKAKNSRLINKMNESYFLTNSLQRLFAIFLHLCVAVTNLIII</sequence>
<protein>
    <submittedName>
        <fullName evidence="14">Unnamed protein product</fullName>
    </submittedName>
</protein>
<evidence type="ECO:0000313" key="15">
    <source>
        <dbReference type="Proteomes" id="UP001165063"/>
    </source>
</evidence>
<dbReference type="InterPro" id="IPR036640">
    <property type="entry name" value="ABC1_TM_sf"/>
</dbReference>
<dbReference type="SMART" id="SM00382">
    <property type="entry name" value="AAA"/>
    <property type="match status" value="1"/>
</dbReference>
<dbReference type="SUPFAM" id="SSF90123">
    <property type="entry name" value="ABC transporter transmembrane region"/>
    <property type="match status" value="2"/>
</dbReference>
<keyword evidence="7 11" id="KW-1133">Transmembrane helix</keyword>
<dbReference type="GO" id="GO:0016887">
    <property type="term" value="F:ATP hydrolysis activity"/>
    <property type="evidence" value="ECO:0007669"/>
    <property type="project" value="InterPro"/>
</dbReference>
<dbReference type="PROSITE" id="PS00211">
    <property type="entry name" value="ABC_TRANSPORTER_1"/>
    <property type="match status" value="1"/>
</dbReference>
<dbReference type="AlphaFoldDB" id="A0A9W7DET2"/>
<dbReference type="CDD" id="cd18606">
    <property type="entry name" value="ABC_6TM_YOR1_D2_like"/>
    <property type="match status" value="1"/>
</dbReference>
<dbReference type="FunFam" id="3.40.50.300:FF:000997">
    <property type="entry name" value="Multidrug resistance-associated protein 1"/>
    <property type="match status" value="1"/>
</dbReference>
<feature type="compositionally biased region" description="Polar residues" evidence="10">
    <location>
        <begin position="1"/>
        <end position="21"/>
    </location>
</feature>
<evidence type="ECO:0000256" key="4">
    <source>
        <dbReference type="ARBA" id="ARBA00022692"/>
    </source>
</evidence>
<reference evidence="14" key="1">
    <citation type="submission" date="2023-04" db="EMBL/GenBank/DDBJ databases">
        <title>Ambrosiozyma monospora NBRC 1965.</title>
        <authorList>
            <person name="Ichikawa N."/>
            <person name="Sato H."/>
            <person name="Tonouchi N."/>
        </authorList>
    </citation>
    <scope>NUCLEOTIDE SEQUENCE</scope>
    <source>
        <strain evidence="14">NBRC 1965</strain>
    </source>
</reference>
<dbReference type="Pfam" id="PF00664">
    <property type="entry name" value="ABC_membrane"/>
    <property type="match status" value="2"/>
</dbReference>
<dbReference type="Proteomes" id="UP001165063">
    <property type="component" value="Unassembled WGS sequence"/>
</dbReference>
<keyword evidence="8 11" id="KW-0472">Membrane</keyword>
<evidence type="ECO:0000256" key="10">
    <source>
        <dbReference type="SAM" id="MobiDB-lite"/>
    </source>
</evidence>
<keyword evidence="4 11" id="KW-0812">Transmembrane</keyword>
<evidence type="ECO:0000256" key="6">
    <source>
        <dbReference type="ARBA" id="ARBA00022840"/>
    </source>
</evidence>
<dbReference type="GO" id="GO:0005524">
    <property type="term" value="F:ATP binding"/>
    <property type="evidence" value="ECO:0007669"/>
    <property type="project" value="UniProtKB-KW"/>
</dbReference>
<accession>A0A9W7DET2</accession>
<dbReference type="CDD" id="cd18597">
    <property type="entry name" value="ABC_6TM_YOR1_D1_like"/>
    <property type="match status" value="1"/>
</dbReference>
<evidence type="ECO:0000259" key="12">
    <source>
        <dbReference type="PROSITE" id="PS50893"/>
    </source>
</evidence>
<feature type="domain" description="ABC transmembrane type-1" evidence="13">
    <location>
        <begin position="173"/>
        <end position="457"/>
    </location>
</feature>
<evidence type="ECO:0000256" key="7">
    <source>
        <dbReference type="ARBA" id="ARBA00022989"/>
    </source>
</evidence>
<evidence type="ECO:0000256" key="8">
    <source>
        <dbReference type="ARBA" id="ARBA00023136"/>
    </source>
</evidence>
<dbReference type="PROSITE" id="PS50929">
    <property type="entry name" value="ABC_TM1F"/>
    <property type="match status" value="2"/>
</dbReference>
<feature type="transmembrane region" description="Helical" evidence="11">
    <location>
        <begin position="287"/>
        <end position="309"/>
    </location>
</feature>
<feature type="transmembrane region" description="Helical" evidence="11">
    <location>
        <begin position="214"/>
        <end position="237"/>
    </location>
</feature>
<dbReference type="InterPro" id="IPR050173">
    <property type="entry name" value="ABC_transporter_C-like"/>
</dbReference>
<dbReference type="PROSITE" id="PS50893">
    <property type="entry name" value="ABC_TRANSPORTER_2"/>
    <property type="match status" value="1"/>
</dbReference>
<keyword evidence="6" id="KW-0067">ATP-binding</keyword>
<dbReference type="Gene3D" id="1.20.1560.10">
    <property type="entry name" value="ABC transporter type 1, transmembrane domain"/>
    <property type="match status" value="2"/>
</dbReference>
<dbReference type="SUPFAM" id="SSF52540">
    <property type="entry name" value="P-loop containing nucleoside triphosphate hydrolases"/>
    <property type="match status" value="1"/>
</dbReference>
<evidence type="ECO:0000256" key="2">
    <source>
        <dbReference type="ARBA" id="ARBA00009726"/>
    </source>
</evidence>
<dbReference type="PANTHER" id="PTHR24223:SF456">
    <property type="entry name" value="MULTIDRUG RESISTANCE-ASSOCIATED PROTEIN LETHAL(2)03659"/>
    <property type="match status" value="1"/>
</dbReference>
<evidence type="ECO:0000259" key="13">
    <source>
        <dbReference type="PROSITE" id="PS50929"/>
    </source>
</evidence>
<evidence type="ECO:0000256" key="1">
    <source>
        <dbReference type="ARBA" id="ARBA00004141"/>
    </source>
</evidence>
<keyword evidence="9" id="KW-0175">Coiled coil</keyword>
<feature type="coiled-coil region" evidence="9">
    <location>
        <begin position="755"/>
        <end position="788"/>
    </location>
</feature>
<feature type="region of interest" description="Disordered" evidence="10">
    <location>
        <begin position="1"/>
        <end position="36"/>
    </location>
</feature>
<dbReference type="InterPro" id="IPR011527">
    <property type="entry name" value="ABC1_TM_dom"/>
</dbReference>
<evidence type="ECO:0000256" key="11">
    <source>
        <dbReference type="SAM" id="Phobius"/>
    </source>
</evidence>
<evidence type="ECO:0000256" key="3">
    <source>
        <dbReference type="ARBA" id="ARBA00022448"/>
    </source>
</evidence>
<feature type="transmembrane region" description="Helical" evidence="11">
    <location>
        <begin position="959"/>
        <end position="991"/>
    </location>
</feature>
<comment type="similarity">
    <text evidence="2">Belongs to the ABC transporter superfamily. ABCC family. Conjugate transporter (TC 3.A.1.208) subfamily.</text>
</comment>
<feature type="transmembrane region" description="Helical" evidence="11">
    <location>
        <begin position="440"/>
        <end position="462"/>
    </location>
</feature>
<dbReference type="Pfam" id="PF00005">
    <property type="entry name" value="ABC_tran"/>
    <property type="match status" value="1"/>
</dbReference>
<evidence type="ECO:0000256" key="9">
    <source>
        <dbReference type="SAM" id="Coils"/>
    </source>
</evidence>
<dbReference type="InterPro" id="IPR003593">
    <property type="entry name" value="AAA+_ATPase"/>
</dbReference>
<organism evidence="14 15">
    <name type="scientific">Ambrosiozyma monospora</name>
    <name type="common">Yeast</name>
    <name type="synonym">Endomycopsis monosporus</name>
    <dbReference type="NCBI Taxonomy" id="43982"/>
    <lineage>
        <taxon>Eukaryota</taxon>
        <taxon>Fungi</taxon>
        <taxon>Dikarya</taxon>
        <taxon>Ascomycota</taxon>
        <taxon>Saccharomycotina</taxon>
        <taxon>Pichiomycetes</taxon>
        <taxon>Pichiales</taxon>
        <taxon>Pichiaceae</taxon>
        <taxon>Ambrosiozyma</taxon>
    </lineage>
</organism>
<feature type="transmembrane region" description="Helical" evidence="11">
    <location>
        <begin position="872"/>
        <end position="899"/>
    </location>
</feature>
<evidence type="ECO:0000313" key="14">
    <source>
        <dbReference type="EMBL" id="GMG25243.1"/>
    </source>
</evidence>
<dbReference type="InterPro" id="IPR003439">
    <property type="entry name" value="ABC_transporter-like_ATP-bd"/>
</dbReference>
<feature type="transmembrane region" description="Helical" evidence="11">
    <location>
        <begin position="398"/>
        <end position="420"/>
    </location>
</feature>
<dbReference type="EMBL" id="BSXU01001234">
    <property type="protein sequence ID" value="GMG25243.1"/>
    <property type="molecule type" value="Genomic_DNA"/>
</dbReference>
<feature type="transmembrane region" description="Helical" evidence="11">
    <location>
        <begin position="315"/>
        <end position="334"/>
    </location>
</feature>
<keyword evidence="3" id="KW-0813">Transport</keyword>
<feature type="transmembrane region" description="Helical" evidence="11">
    <location>
        <begin position="1053"/>
        <end position="1072"/>
    </location>
</feature>
<dbReference type="OrthoDB" id="6500128at2759"/>